<dbReference type="InterPro" id="IPR000836">
    <property type="entry name" value="PRTase_dom"/>
</dbReference>
<reference evidence="4" key="1">
    <citation type="submission" date="2016-10" db="EMBL/GenBank/DDBJ databases">
        <authorList>
            <person name="Varghese N."/>
            <person name="Submissions S."/>
        </authorList>
    </citation>
    <scope>NUCLEOTIDE SEQUENCE [LARGE SCALE GENOMIC DNA]</scope>
    <source>
        <strain evidence="4">LP51</strain>
    </source>
</reference>
<organism evidence="3 4">
    <name type="scientific">Pontibacter chinhatensis</name>
    <dbReference type="NCBI Taxonomy" id="1436961"/>
    <lineage>
        <taxon>Bacteria</taxon>
        <taxon>Pseudomonadati</taxon>
        <taxon>Bacteroidota</taxon>
        <taxon>Cytophagia</taxon>
        <taxon>Cytophagales</taxon>
        <taxon>Hymenobacteraceae</taxon>
        <taxon>Pontibacter</taxon>
    </lineage>
</organism>
<accession>A0A1I2TUQ2</accession>
<dbReference type="AlphaFoldDB" id="A0A1I2TUQ2"/>
<dbReference type="PANTHER" id="PTHR47505:SF1">
    <property type="entry name" value="DNA UTILIZATION PROTEIN YHGH"/>
    <property type="match status" value="1"/>
</dbReference>
<dbReference type="Gene3D" id="3.40.50.2020">
    <property type="match status" value="1"/>
</dbReference>
<dbReference type="EMBL" id="FOOT01000003">
    <property type="protein sequence ID" value="SFG67949.1"/>
    <property type="molecule type" value="Genomic_DNA"/>
</dbReference>
<protein>
    <submittedName>
        <fullName evidence="3">ComF family protein</fullName>
    </submittedName>
</protein>
<sequence>MFEDLLSLLFPETCYACSGSLARGEKYICTNCSVKLPYTDFHVHGATELNPLQRRFWGKVPVRFAFSYLYFRPKGRVQRLLHQLKYKGAKELSEHLGQRYGSLLSDFQYNNQFDVIVPVPLHKYKLRRRGYNQAEWFAKGLSKSMRLPFHGKVILRTTHTGTQTRKSRLDRWHNVEQVFEVAKPEQVQDKHVLLVDDVLTTGATLEACARALLAAGATEVSIATIAAA</sequence>
<dbReference type="RefSeq" id="WP_245756183.1">
    <property type="nucleotide sequence ID" value="NZ_FOOT01000003.1"/>
</dbReference>
<dbReference type="CDD" id="cd06223">
    <property type="entry name" value="PRTases_typeI"/>
    <property type="match status" value="1"/>
</dbReference>
<dbReference type="InterPro" id="IPR029057">
    <property type="entry name" value="PRTase-like"/>
</dbReference>
<comment type="similarity">
    <text evidence="1">Belongs to the ComF/GntX family.</text>
</comment>
<dbReference type="Proteomes" id="UP000198724">
    <property type="component" value="Unassembled WGS sequence"/>
</dbReference>
<evidence type="ECO:0000256" key="1">
    <source>
        <dbReference type="ARBA" id="ARBA00008007"/>
    </source>
</evidence>
<evidence type="ECO:0000259" key="2">
    <source>
        <dbReference type="Pfam" id="PF00156"/>
    </source>
</evidence>
<dbReference type="InterPro" id="IPR051910">
    <property type="entry name" value="ComF/GntX_DNA_util-trans"/>
</dbReference>
<dbReference type="STRING" id="1436961.SAMN05421739_103262"/>
<evidence type="ECO:0000313" key="3">
    <source>
        <dbReference type="EMBL" id="SFG67949.1"/>
    </source>
</evidence>
<proteinExistence type="inferred from homology"/>
<evidence type="ECO:0000313" key="4">
    <source>
        <dbReference type="Proteomes" id="UP000198724"/>
    </source>
</evidence>
<name>A0A1I2TUQ2_9BACT</name>
<dbReference type="SUPFAM" id="SSF53271">
    <property type="entry name" value="PRTase-like"/>
    <property type="match status" value="1"/>
</dbReference>
<keyword evidence="4" id="KW-1185">Reference proteome</keyword>
<dbReference type="Pfam" id="PF00156">
    <property type="entry name" value="Pribosyltran"/>
    <property type="match status" value="1"/>
</dbReference>
<gene>
    <name evidence="3" type="ORF">SAMN05421739_103262</name>
</gene>
<feature type="domain" description="Phosphoribosyltransferase" evidence="2">
    <location>
        <begin position="109"/>
        <end position="227"/>
    </location>
</feature>
<dbReference type="PANTHER" id="PTHR47505">
    <property type="entry name" value="DNA UTILIZATION PROTEIN YHGH"/>
    <property type="match status" value="1"/>
</dbReference>